<name>A0A5C4MPD7_9RHOB</name>
<organism evidence="1 2">
    <name type="scientific">Rubellimicrobium rubrum</name>
    <dbReference type="NCBI Taxonomy" id="2585369"/>
    <lineage>
        <taxon>Bacteria</taxon>
        <taxon>Pseudomonadati</taxon>
        <taxon>Pseudomonadota</taxon>
        <taxon>Alphaproteobacteria</taxon>
        <taxon>Rhodobacterales</taxon>
        <taxon>Roseobacteraceae</taxon>
        <taxon>Rubellimicrobium</taxon>
    </lineage>
</organism>
<proteinExistence type="predicted"/>
<comment type="caution">
    <text evidence="1">The sequence shown here is derived from an EMBL/GenBank/DDBJ whole genome shotgun (WGS) entry which is preliminary data.</text>
</comment>
<keyword evidence="2" id="KW-1185">Reference proteome</keyword>
<dbReference type="OrthoDB" id="7585928at2"/>
<dbReference type="RefSeq" id="WP_139078678.1">
    <property type="nucleotide sequence ID" value="NZ_VDFU01000039.1"/>
</dbReference>
<gene>
    <name evidence="1" type="ORF">FHG66_19265</name>
</gene>
<evidence type="ECO:0000313" key="1">
    <source>
        <dbReference type="EMBL" id="TNC46225.1"/>
    </source>
</evidence>
<dbReference type="AlphaFoldDB" id="A0A5C4MPD7"/>
<protein>
    <submittedName>
        <fullName evidence="1">Uncharacterized protein</fullName>
    </submittedName>
</protein>
<dbReference type="EMBL" id="VDFU01000039">
    <property type="protein sequence ID" value="TNC46225.1"/>
    <property type="molecule type" value="Genomic_DNA"/>
</dbReference>
<accession>A0A5C4MPD7</accession>
<sequence length="83" mass="8814">MTVRADGAILLEGECPVEDSEALVQALQDSPGRVIDWTGATRLHTSVVQVVLLAERQVIGPCGDPFVARWIEPSMVAASVVEG</sequence>
<reference evidence="1 2" key="1">
    <citation type="submission" date="2019-06" db="EMBL/GenBank/DDBJ databases">
        <title>YIM 131921 draft genome.</title>
        <authorList>
            <person name="Jiang L."/>
        </authorList>
    </citation>
    <scope>NUCLEOTIDE SEQUENCE [LARGE SCALE GENOMIC DNA]</scope>
    <source>
        <strain evidence="1 2">YIM 131921</strain>
    </source>
</reference>
<evidence type="ECO:0000313" key="2">
    <source>
        <dbReference type="Proteomes" id="UP000305887"/>
    </source>
</evidence>
<dbReference type="Proteomes" id="UP000305887">
    <property type="component" value="Unassembled WGS sequence"/>
</dbReference>